<feature type="domain" description="Carrier" evidence="4">
    <location>
        <begin position="21"/>
        <end position="96"/>
    </location>
</feature>
<keyword evidence="1" id="KW-0596">Phosphopantetheine</keyword>
<evidence type="ECO:0000259" key="4">
    <source>
        <dbReference type="PROSITE" id="PS50075"/>
    </source>
</evidence>
<sequence>MGLRPDKEQPTCDQPPPPVPAPAEAAGDDLAGGLLGVWQQVFVVGTADSFFELGGNSLLAVRMAAIMRERGLPRLHPRTRYLNPTLRGLADALRTG</sequence>
<dbReference type="PROSITE" id="PS00012">
    <property type="entry name" value="PHOSPHOPANTETHEINE"/>
    <property type="match status" value="1"/>
</dbReference>
<reference evidence="5 6" key="1">
    <citation type="submission" date="2024-06" db="EMBL/GenBank/DDBJ databases">
        <title>The Natural Products Discovery Center: Release of the First 8490 Sequenced Strains for Exploring Actinobacteria Biosynthetic Diversity.</title>
        <authorList>
            <person name="Kalkreuter E."/>
            <person name="Kautsar S.A."/>
            <person name="Yang D."/>
            <person name="Bader C.D."/>
            <person name="Teijaro C.N."/>
            <person name="Fluegel L."/>
            <person name="Davis C.M."/>
            <person name="Simpson J.R."/>
            <person name="Lauterbach L."/>
            <person name="Steele A.D."/>
            <person name="Gui C."/>
            <person name="Meng S."/>
            <person name="Li G."/>
            <person name="Viehrig K."/>
            <person name="Ye F."/>
            <person name="Su P."/>
            <person name="Kiefer A.F."/>
            <person name="Nichols A."/>
            <person name="Cepeda A.J."/>
            <person name="Yan W."/>
            <person name="Fan B."/>
            <person name="Jiang Y."/>
            <person name="Adhikari A."/>
            <person name="Zheng C.-J."/>
            <person name="Schuster L."/>
            <person name="Cowan T.M."/>
            <person name="Smanski M.J."/>
            <person name="Chevrette M.G."/>
            <person name="De Carvalho L.P.S."/>
            <person name="Shen B."/>
        </authorList>
    </citation>
    <scope>NUCLEOTIDE SEQUENCE [LARGE SCALE GENOMIC DNA]</scope>
    <source>
        <strain evidence="5 6">NPDC006286</strain>
    </source>
</reference>
<dbReference type="InterPro" id="IPR009081">
    <property type="entry name" value="PP-bd_ACP"/>
</dbReference>
<dbReference type="PROSITE" id="PS50075">
    <property type="entry name" value="CARRIER"/>
    <property type="match status" value="1"/>
</dbReference>
<evidence type="ECO:0000256" key="2">
    <source>
        <dbReference type="ARBA" id="ARBA00022553"/>
    </source>
</evidence>
<protein>
    <submittedName>
        <fullName evidence="5">Phosphopantetheine-binding protein</fullName>
    </submittedName>
</protein>
<dbReference type="InterPro" id="IPR006162">
    <property type="entry name" value="Ppantetheine_attach_site"/>
</dbReference>
<dbReference type="EMBL" id="JBEXRX010000080">
    <property type="protein sequence ID" value="MEU0154769.1"/>
    <property type="molecule type" value="Genomic_DNA"/>
</dbReference>
<organism evidence="5 6">
    <name type="scientific">Micromonospora fulviviridis</name>
    <dbReference type="NCBI Taxonomy" id="47860"/>
    <lineage>
        <taxon>Bacteria</taxon>
        <taxon>Bacillati</taxon>
        <taxon>Actinomycetota</taxon>
        <taxon>Actinomycetes</taxon>
        <taxon>Micromonosporales</taxon>
        <taxon>Micromonosporaceae</taxon>
        <taxon>Micromonospora</taxon>
    </lineage>
</organism>
<evidence type="ECO:0000256" key="3">
    <source>
        <dbReference type="SAM" id="MobiDB-lite"/>
    </source>
</evidence>
<feature type="compositionally biased region" description="Basic and acidic residues" evidence="3">
    <location>
        <begin position="1"/>
        <end position="10"/>
    </location>
</feature>
<evidence type="ECO:0000313" key="6">
    <source>
        <dbReference type="Proteomes" id="UP001550348"/>
    </source>
</evidence>
<feature type="region of interest" description="Disordered" evidence="3">
    <location>
        <begin position="1"/>
        <end position="27"/>
    </location>
</feature>
<dbReference type="InterPro" id="IPR036736">
    <property type="entry name" value="ACP-like_sf"/>
</dbReference>
<evidence type="ECO:0000256" key="1">
    <source>
        <dbReference type="ARBA" id="ARBA00022450"/>
    </source>
</evidence>
<dbReference type="RefSeq" id="WP_355666445.1">
    <property type="nucleotide sequence ID" value="NZ_JBEXRX010000080.1"/>
</dbReference>
<dbReference type="Pfam" id="PF00550">
    <property type="entry name" value="PP-binding"/>
    <property type="match status" value="1"/>
</dbReference>
<dbReference type="SUPFAM" id="SSF47336">
    <property type="entry name" value="ACP-like"/>
    <property type="match status" value="1"/>
</dbReference>
<name>A0ABV2VQV0_9ACTN</name>
<evidence type="ECO:0000313" key="5">
    <source>
        <dbReference type="EMBL" id="MEU0154769.1"/>
    </source>
</evidence>
<accession>A0ABV2VQV0</accession>
<keyword evidence="2" id="KW-0597">Phosphoprotein</keyword>
<dbReference type="Proteomes" id="UP001550348">
    <property type="component" value="Unassembled WGS sequence"/>
</dbReference>
<proteinExistence type="predicted"/>
<comment type="caution">
    <text evidence="5">The sequence shown here is derived from an EMBL/GenBank/DDBJ whole genome shotgun (WGS) entry which is preliminary data.</text>
</comment>
<keyword evidence="6" id="KW-1185">Reference proteome</keyword>
<gene>
    <name evidence="5" type="ORF">ABZ071_23210</name>
</gene>
<dbReference type="Gene3D" id="1.10.1200.10">
    <property type="entry name" value="ACP-like"/>
    <property type="match status" value="1"/>
</dbReference>